<keyword evidence="2" id="KW-0472">Membrane</keyword>
<dbReference type="Proteomes" id="UP000620124">
    <property type="component" value="Unassembled WGS sequence"/>
</dbReference>
<feature type="transmembrane region" description="Helical" evidence="2">
    <location>
        <begin position="43"/>
        <end position="65"/>
    </location>
</feature>
<name>A0A8H7D420_9AGAR</name>
<keyword evidence="4" id="KW-1185">Reference proteome</keyword>
<keyword evidence="2" id="KW-0812">Transmembrane</keyword>
<keyword evidence="2" id="KW-1133">Transmembrane helix</keyword>
<sequence>MPEAGSSDMLEYTPLMSSAPEDGLEDEIKVKARATTHSLRSSMLLSILMTLLAIYAAAAFHLSVLSDTPLLFTPREIESKLRRALPSPNLDKGRDIMEEKNYKSPLMIFPRYMTRVNAAEPDTIYYAGASVVLSPTDSMIYHWRLSSTWPMCYLTGWVSAAEDLIAGHKSYSSEGNVTAIEIWNLTSPEDSRTLKSISWNTRPARVSLPGHGQFHECRNTAQC</sequence>
<evidence type="ECO:0000313" key="3">
    <source>
        <dbReference type="EMBL" id="KAF7358196.1"/>
    </source>
</evidence>
<protein>
    <submittedName>
        <fullName evidence="3">Uncharacterized protein</fullName>
    </submittedName>
</protein>
<feature type="region of interest" description="Disordered" evidence="1">
    <location>
        <begin position="1"/>
        <end position="20"/>
    </location>
</feature>
<dbReference type="EMBL" id="JACAZI010000006">
    <property type="protein sequence ID" value="KAF7358196.1"/>
    <property type="molecule type" value="Genomic_DNA"/>
</dbReference>
<accession>A0A8H7D420</accession>
<evidence type="ECO:0000256" key="1">
    <source>
        <dbReference type="SAM" id="MobiDB-lite"/>
    </source>
</evidence>
<evidence type="ECO:0000313" key="4">
    <source>
        <dbReference type="Proteomes" id="UP000620124"/>
    </source>
</evidence>
<reference evidence="3" key="1">
    <citation type="submission" date="2020-05" db="EMBL/GenBank/DDBJ databases">
        <title>Mycena genomes resolve the evolution of fungal bioluminescence.</title>
        <authorList>
            <person name="Tsai I.J."/>
        </authorList>
    </citation>
    <scope>NUCLEOTIDE SEQUENCE</scope>
    <source>
        <strain evidence="3">CCC161011</strain>
    </source>
</reference>
<comment type="caution">
    <text evidence="3">The sequence shown here is derived from an EMBL/GenBank/DDBJ whole genome shotgun (WGS) entry which is preliminary data.</text>
</comment>
<dbReference type="OrthoDB" id="8300214at2759"/>
<dbReference type="AlphaFoldDB" id="A0A8H7D420"/>
<proteinExistence type="predicted"/>
<organism evidence="3 4">
    <name type="scientific">Mycena venus</name>
    <dbReference type="NCBI Taxonomy" id="2733690"/>
    <lineage>
        <taxon>Eukaryota</taxon>
        <taxon>Fungi</taxon>
        <taxon>Dikarya</taxon>
        <taxon>Basidiomycota</taxon>
        <taxon>Agaricomycotina</taxon>
        <taxon>Agaricomycetes</taxon>
        <taxon>Agaricomycetidae</taxon>
        <taxon>Agaricales</taxon>
        <taxon>Marasmiineae</taxon>
        <taxon>Mycenaceae</taxon>
        <taxon>Mycena</taxon>
    </lineage>
</organism>
<evidence type="ECO:0000256" key="2">
    <source>
        <dbReference type="SAM" id="Phobius"/>
    </source>
</evidence>
<gene>
    <name evidence="3" type="ORF">MVEN_00868100</name>
</gene>